<reference evidence="1 2" key="1">
    <citation type="journal article" date="2015" name="Front. Microbiol.">
        <title>The use of phage FCL-2 as an alternative to chemotherapy against columnaris disease in aquaculture.</title>
        <authorList>
            <person name="Laanto E."/>
            <person name="Bamford J.K."/>
            <person name="Ravantti J.J."/>
            <person name="Sundberg L.R."/>
        </authorList>
    </citation>
    <scope>NUCLEOTIDE SEQUENCE [LARGE SCALE GENOMIC DNA]</scope>
</reference>
<evidence type="ECO:0000313" key="1">
    <source>
        <dbReference type="EMBL" id="AIX11885.1"/>
    </source>
</evidence>
<organism evidence="1 2">
    <name type="scientific">Flavobacterium phage FCL-2</name>
    <dbReference type="NCBI Taxonomy" id="908819"/>
    <lineage>
        <taxon>Viruses</taxon>
        <taxon>Duplodnaviria</taxon>
        <taxon>Heunggongvirae</taxon>
        <taxon>Uroviricota</taxon>
        <taxon>Caudoviricetes</taxon>
        <taxon>Ficleduovirus</taxon>
        <taxon>Ficleduovirus FCL2</taxon>
    </lineage>
</organism>
<protein>
    <submittedName>
        <fullName evidence="1">Uncharacterized protein</fullName>
    </submittedName>
</protein>
<dbReference type="EMBL" id="KM873719">
    <property type="protein sequence ID" value="AIX11885.1"/>
    <property type="molecule type" value="Genomic_DNA"/>
</dbReference>
<dbReference type="Proteomes" id="UP000030329">
    <property type="component" value="Segment"/>
</dbReference>
<keyword evidence="2" id="KW-1185">Reference proteome</keyword>
<accession>A0A0A0YNN4</accession>
<dbReference type="OrthoDB" id="20111at10239"/>
<proteinExistence type="predicted"/>
<sequence>MITKDINLHESGSGGEMAIVSSDLLLGESLYQQVYLALFGGNVEVNTRGDELITDERFDYWGNSLFFGETQSKQFNSNTERTLLNVVLNSSGRLAIIQSIKDDLQYLNELLNFDADVEFLTTNEIKLLIYFTPKGSQENKVLQLIYNNAKNEIIIDKII</sequence>
<dbReference type="GeneID" id="24405099"/>
<evidence type="ECO:0000313" key="2">
    <source>
        <dbReference type="Proteomes" id="UP000030329"/>
    </source>
</evidence>
<dbReference type="KEGG" id="vg:24405099"/>
<dbReference type="RefSeq" id="YP_009140531.1">
    <property type="nucleotide sequence ID" value="NC_027125.1"/>
</dbReference>
<name>A0A0A0YNN4_9CAUD</name>